<dbReference type="EMBL" id="JAIWYP010000011">
    <property type="protein sequence ID" value="KAH3739497.1"/>
    <property type="molecule type" value="Genomic_DNA"/>
</dbReference>
<gene>
    <name evidence="2" type="ORF">DPMN_046149</name>
</gene>
<keyword evidence="3" id="KW-1185">Reference proteome</keyword>
<proteinExistence type="predicted"/>
<reference evidence="2" key="2">
    <citation type="submission" date="2020-11" db="EMBL/GenBank/DDBJ databases">
        <authorList>
            <person name="McCartney M.A."/>
            <person name="Auch B."/>
            <person name="Kono T."/>
            <person name="Mallez S."/>
            <person name="Becker A."/>
            <person name="Gohl D.M."/>
            <person name="Silverstein K.A.T."/>
            <person name="Koren S."/>
            <person name="Bechman K.B."/>
            <person name="Herman A."/>
            <person name="Abrahante J.E."/>
            <person name="Garbe J."/>
        </authorList>
    </citation>
    <scope>NUCLEOTIDE SEQUENCE</scope>
    <source>
        <strain evidence="2">Duluth1</strain>
        <tissue evidence="2">Whole animal</tissue>
    </source>
</reference>
<evidence type="ECO:0000256" key="1">
    <source>
        <dbReference type="SAM" id="MobiDB-lite"/>
    </source>
</evidence>
<organism evidence="2 3">
    <name type="scientific">Dreissena polymorpha</name>
    <name type="common">Zebra mussel</name>
    <name type="synonym">Mytilus polymorpha</name>
    <dbReference type="NCBI Taxonomy" id="45954"/>
    <lineage>
        <taxon>Eukaryota</taxon>
        <taxon>Metazoa</taxon>
        <taxon>Spiralia</taxon>
        <taxon>Lophotrochozoa</taxon>
        <taxon>Mollusca</taxon>
        <taxon>Bivalvia</taxon>
        <taxon>Autobranchia</taxon>
        <taxon>Heteroconchia</taxon>
        <taxon>Euheterodonta</taxon>
        <taxon>Imparidentia</taxon>
        <taxon>Neoheterodontei</taxon>
        <taxon>Myida</taxon>
        <taxon>Dreissenoidea</taxon>
        <taxon>Dreissenidae</taxon>
        <taxon>Dreissena</taxon>
    </lineage>
</organism>
<accession>A0A9D4D7D5</accession>
<comment type="caution">
    <text evidence="2">The sequence shown here is derived from an EMBL/GenBank/DDBJ whole genome shotgun (WGS) entry which is preliminary data.</text>
</comment>
<reference evidence="2" key="1">
    <citation type="journal article" date="2019" name="bioRxiv">
        <title>The Genome of the Zebra Mussel, Dreissena polymorpha: A Resource for Invasive Species Research.</title>
        <authorList>
            <person name="McCartney M.A."/>
            <person name="Auch B."/>
            <person name="Kono T."/>
            <person name="Mallez S."/>
            <person name="Zhang Y."/>
            <person name="Obille A."/>
            <person name="Becker A."/>
            <person name="Abrahante J.E."/>
            <person name="Garbe J."/>
            <person name="Badalamenti J.P."/>
            <person name="Herman A."/>
            <person name="Mangelson H."/>
            <person name="Liachko I."/>
            <person name="Sullivan S."/>
            <person name="Sone E.D."/>
            <person name="Koren S."/>
            <person name="Silverstein K.A.T."/>
            <person name="Beckman K.B."/>
            <person name="Gohl D.M."/>
        </authorList>
    </citation>
    <scope>NUCLEOTIDE SEQUENCE</scope>
    <source>
        <strain evidence="2">Duluth1</strain>
        <tissue evidence="2">Whole animal</tissue>
    </source>
</reference>
<dbReference type="Proteomes" id="UP000828390">
    <property type="component" value="Unassembled WGS sequence"/>
</dbReference>
<name>A0A9D4D7D5_DREPO</name>
<evidence type="ECO:0000313" key="2">
    <source>
        <dbReference type="EMBL" id="KAH3739497.1"/>
    </source>
</evidence>
<sequence>MLTTITTESHNLADIHDDDVDDDEIHSTYPLSLNTSKLTDSKVVHSKCAAGSTPTTVTEEKGTDSVMVHTIQNIEVNDPSIPRSAPSGIITGKDSPKTGNTHVHKTHDLNDDNTDGQKQGL</sequence>
<evidence type="ECO:0000313" key="3">
    <source>
        <dbReference type="Proteomes" id="UP000828390"/>
    </source>
</evidence>
<dbReference type="AlphaFoldDB" id="A0A9D4D7D5"/>
<protein>
    <submittedName>
        <fullName evidence="2">Uncharacterized protein</fullName>
    </submittedName>
</protein>
<feature type="region of interest" description="Disordered" evidence="1">
    <location>
        <begin position="77"/>
        <end position="121"/>
    </location>
</feature>